<dbReference type="GO" id="GO:0000976">
    <property type="term" value="F:transcription cis-regulatory region binding"/>
    <property type="evidence" value="ECO:0007669"/>
    <property type="project" value="TreeGrafter"/>
</dbReference>
<comment type="caution">
    <text evidence="5">The sequence shown here is derived from an EMBL/GenBank/DDBJ whole genome shotgun (WGS) entry which is preliminary data.</text>
</comment>
<reference evidence="5 6" key="1">
    <citation type="submission" date="2015-01" db="EMBL/GenBank/DDBJ databases">
        <title>Complete genome of Pseudomonas batumici UCM B-321 producer of the batumin antibiotic with strong antistaphilococcal and potential anticancer activity.</title>
        <authorList>
            <person name="Klochko V.V."/>
            <person name="Zelena L.B."/>
            <person name="Elena K.A."/>
            <person name="Reva O.N."/>
        </authorList>
    </citation>
    <scope>NUCLEOTIDE SEQUENCE [LARGE SCALE GENOMIC DNA]</scope>
    <source>
        <strain evidence="5 6">UCM B-321</strain>
    </source>
</reference>
<dbReference type="InterPro" id="IPR010982">
    <property type="entry name" value="Lambda_DNA-bd_dom_sf"/>
</dbReference>
<dbReference type="CDD" id="cd01392">
    <property type="entry name" value="HTH_LacI"/>
    <property type="match status" value="1"/>
</dbReference>
<dbReference type="Pfam" id="PF00356">
    <property type="entry name" value="LacI"/>
    <property type="match status" value="1"/>
</dbReference>
<dbReference type="SUPFAM" id="SSF47413">
    <property type="entry name" value="lambda repressor-like DNA-binding domains"/>
    <property type="match status" value="1"/>
</dbReference>
<dbReference type="STRING" id="226910.UCMB321_3435"/>
<dbReference type="PATRIC" id="fig|226910.6.peg.3426"/>
<dbReference type="SMART" id="SM00354">
    <property type="entry name" value="HTH_LACI"/>
    <property type="match status" value="1"/>
</dbReference>
<evidence type="ECO:0000259" key="4">
    <source>
        <dbReference type="PROSITE" id="PS50932"/>
    </source>
</evidence>
<dbReference type="PROSITE" id="PS50932">
    <property type="entry name" value="HTH_LACI_2"/>
    <property type="match status" value="1"/>
</dbReference>
<dbReference type="GO" id="GO:0003700">
    <property type="term" value="F:DNA-binding transcription factor activity"/>
    <property type="evidence" value="ECO:0007669"/>
    <property type="project" value="TreeGrafter"/>
</dbReference>
<dbReference type="Gene3D" id="3.40.50.2300">
    <property type="match status" value="2"/>
</dbReference>
<dbReference type="InterPro" id="IPR025997">
    <property type="entry name" value="SBP_2_dom"/>
</dbReference>
<dbReference type="CDD" id="cd06307">
    <property type="entry name" value="PBP1_sugar_binding"/>
    <property type="match status" value="1"/>
</dbReference>
<dbReference type="InterPro" id="IPR000843">
    <property type="entry name" value="HTH_LacI"/>
</dbReference>
<protein>
    <submittedName>
        <fullName evidence="5">Transcriptional regulator, LacI family</fullName>
    </submittedName>
</protein>
<proteinExistence type="predicted"/>
<dbReference type="RefSeq" id="WP_052451281.1">
    <property type="nucleotide sequence ID" value="NZ_JXDG01000042.1"/>
</dbReference>
<dbReference type="EMBL" id="JXDG01000042">
    <property type="protein sequence ID" value="KIH82980.1"/>
    <property type="molecule type" value="Genomic_DNA"/>
</dbReference>
<gene>
    <name evidence="5" type="ORF">UCMB321_3435</name>
</gene>
<dbReference type="Proteomes" id="UP000031535">
    <property type="component" value="Unassembled WGS sequence"/>
</dbReference>
<accession>A0A0C2I7T0</accession>
<feature type="domain" description="HTH lacI-type" evidence="4">
    <location>
        <begin position="7"/>
        <end position="62"/>
    </location>
</feature>
<evidence type="ECO:0000256" key="2">
    <source>
        <dbReference type="ARBA" id="ARBA00023125"/>
    </source>
</evidence>
<name>A0A0C2I7T0_9PSED</name>
<keyword evidence="1" id="KW-0805">Transcription regulation</keyword>
<dbReference type="GO" id="GO:0055085">
    <property type="term" value="P:transmembrane transport"/>
    <property type="evidence" value="ECO:0007669"/>
    <property type="project" value="UniProtKB-ARBA"/>
</dbReference>
<evidence type="ECO:0000256" key="3">
    <source>
        <dbReference type="ARBA" id="ARBA00023163"/>
    </source>
</evidence>
<keyword evidence="2" id="KW-0238">DNA-binding</keyword>
<keyword evidence="6" id="KW-1185">Reference proteome</keyword>
<dbReference type="OrthoDB" id="5756154at2"/>
<sequence length="366" mass="39543">MNQRLRPTISTVAEQAGLSVATVDRVLNARAPVNPQTAERVFQAAEAVGYFAARLIGQRIRERRPSYRFGILLLGTAQAFYGNLAAAINVAAQRQPDANLSCRFDYIVDRSPNAIVSQIEQLAVQCDGLAVVSFAHPLINACIAQIRAAGVPVVALLSDIDEAAQEPYVGLNNHEVGRTMGWLLAHTCSAHRGSIAVLLGGHRFLGHQARVEGLRSYLTAHAPGLKMLEAVINLDNNDLTEEVTLDLLVRHKDLRGLCVVGGGGDGIISALAQLPRPPTLCSILPEATERSRQALDQGLITLVIDSQPQLLGQALIELMVELQIRPDFDPLRQRIHVPLQIVTSENARTSDKRSFDAGVKPSPPGT</sequence>
<dbReference type="SUPFAM" id="SSF53822">
    <property type="entry name" value="Periplasmic binding protein-like I"/>
    <property type="match status" value="1"/>
</dbReference>
<evidence type="ECO:0000313" key="5">
    <source>
        <dbReference type="EMBL" id="KIH82980.1"/>
    </source>
</evidence>
<keyword evidence="3" id="KW-0804">Transcription</keyword>
<dbReference type="AlphaFoldDB" id="A0A0C2I7T0"/>
<dbReference type="InterPro" id="IPR028082">
    <property type="entry name" value="Peripla_BP_I"/>
</dbReference>
<dbReference type="PANTHER" id="PTHR30146:SF152">
    <property type="entry name" value="TRANSCRIPTIONAL REGULATORY PROTEIN"/>
    <property type="match status" value="1"/>
</dbReference>
<dbReference type="Pfam" id="PF13407">
    <property type="entry name" value="Peripla_BP_4"/>
    <property type="match status" value="1"/>
</dbReference>
<dbReference type="PANTHER" id="PTHR30146">
    <property type="entry name" value="LACI-RELATED TRANSCRIPTIONAL REPRESSOR"/>
    <property type="match status" value="1"/>
</dbReference>
<organism evidence="5 6">
    <name type="scientific">Pseudomonas batumici</name>
    <dbReference type="NCBI Taxonomy" id="226910"/>
    <lineage>
        <taxon>Bacteria</taxon>
        <taxon>Pseudomonadati</taxon>
        <taxon>Pseudomonadota</taxon>
        <taxon>Gammaproteobacteria</taxon>
        <taxon>Pseudomonadales</taxon>
        <taxon>Pseudomonadaceae</taxon>
        <taxon>Pseudomonas</taxon>
    </lineage>
</organism>
<evidence type="ECO:0000313" key="6">
    <source>
        <dbReference type="Proteomes" id="UP000031535"/>
    </source>
</evidence>
<evidence type="ECO:0000256" key="1">
    <source>
        <dbReference type="ARBA" id="ARBA00023015"/>
    </source>
</evidence>
<dbReference type="Gene3D" id="1.10.260.40">
    <property type="entry name" value="lambda repressor-like DNA-binding domains"/>
    <property type="match status" value="1"/>
</dbReference>